<dbReference type="InterPro" id="IPR043502">
    <property type="entry name" value="DNA/RNA_pol_sf"/>
</dbReference>
<dbReference type="InterPro" id="IPR005174">
    <property type="entry name" value="KIB1-4_b-propeller"/>
</dbReference>
<gene>
    <name evidence="5" type="ORF">U9M48_042538</name>
</gene>
<feature type="domain" description="F-box" evidence="4">
    <location>
        <begin position="475"/>
        <end position="510"/>
    </location>
</feature>
<dbReference type="InterPro" id="IPR001810">
    <property type="entry name" value="F-box_dom"/>
</dbReference>
<feature type="domain" description="KIB1-4 beta-propeller" evidence="2">
    <location>
        <begin position="529"/>
        <end position="816"/>
    </location>
</feature>
<dbReference type="SUPFAM" id="SSF81383">
    <property type="entry name" value="F-box domain"/>
    <property type="match status" value="1"/>
</dbReference>
<reference evidence="5 6" key="1">
    <citation type="submission" date="2024-02" db="EMBL/GenBank/DDBJ databases">
        <title>High-quality chromosome-scale genome assembly of Pensacola bahiagrass (Paspalum notatum Flugge var. saurae).</title>
        <authorList>
            <person name="Vega J.M."/>
            <person name="Podio M."/>
            <person name="Orjuela J."/>
            <person name="Siena L.A."/>
            <person name="Pessino S.C."/>
            <person name="Combes M.C."/>
            <person name="Mariac C."/>
            <person name="Albertini E."/>
            <person name="Pupilli F."/>
            <person name="Ortiz J.P.A."/>
            <person name="Leblanc O."/>
        </authorList>
    </citation>
    <scope>NUCLEOTIDE SEQUENCE [LARGE SCALE GENOMIC DNA]</scope>
    <source>
        <strain evidence="5">R1</strain>
        <tissue evidence="5">Leaf</tissue>
    </source>
</reference>
<dbReference type="PANTHER" id="PTHR33110">
    <property type="entry name" value="F-BOX/KELCH-REPEAT PROTEIN-RELATED"/>
    <property type="match status" value="1"/>
</dbReference>
<accession>A0AAQ3UVI3</accession>
<feature type="compositionally biased region" description="Polar residues" evidence="1">
    <location>
        <begin position="375"/>
        <end position="384"/>
    </location>
</feature>
<dbReference type="AlphaFoldDB" id="A0AAQ3UVI3"/>
<proteinExistence type="predicted"/>
<dbReference type="SUPFAM" id="SSF56672">
    <property type="entry name" value="DNA/RNA polymerases"/>
    <property type="match status" value="1"/>
</dbReference>
<protein>
    <recommendedName>
        <fullName evidence="7">DUF295 domain-containing protein</fullName>
    </recommendedName>
</protein>
<evidence type="ECO:0000259" key="4">
    <source>
        <dbReference type="Pfam" id="PF12937"/>
    </source>
</evidence>
<dbReference type="EMBL" id="CP144754">
    <property type="protein sequence ID" value="WVZ96962.1"/>
    <property type="molecule type" value="Genomic_DNA"/>
</dbReference>
<feature type="region of interest" description="Disordered" evidence="1">
    <location>
        <begin position="368"/>
        <end position="393"/>
    </location>
</feature>
<dbReference type="CDD" id="cd09272">
    <property type="entry name" value="RNase_HI_RT_Ty1"/>
    <property type="match status" value="1"/>
</dbReference>
<dbReference type="InterPro" id="IPR013103">
    <property type="entry name" value="RVT_2"/>
</dbReference>
<dbReference type="Gene3D" id="1.20.1280.50">
    <property type="match status" value="1"/>
</dbReference>
<dbReference type="Pfam" id="PF03478">
    <property type="entry name" value="Beta-prop_KIB1-4"/>
    <property type="match status" value="1"/>
</dbReference>
<keyword evidence="6" id="KW-1185">Reference proteome</keyword>
<evidence type="ECO:0000259" key="3">
    <source>
        <dbReference type="Pfam" id="PF07727"/>
    </source>
</evidence>
<dbReference type="Pfam" id="PF12937">
    <property type="entry name" value="F-box-like"/>
    <property type="match status" value="1"/>
</dbReference>
<evidence type="ECO:0000259" key="2">
    <source>
        <dbReference type="Pfam" id="PF03478"/>
    </source>
</evidence>
<dbReference type="InterPro" id="IPR036047">
    <property type="entry name" value="F-box-like_dom_sf"/>
</dbReference>
<sequence length="851" mass="94422">MLSRSLYGLRQAPHVWFKHFTKHVVSLGFVQSKADTSLFVLNNGSGAAYLLLYVDDMILSASTPTILQRIVTQLRQAFAVKDMGPLRYFLGMEVHHDCNGFFLNQAKYASELLDRTGMANCKIANTPADTKSKPSAGDSVLITDGSGYRSLAGALQYLTLTRPDIAYAVQQVCLHMHAPCDVHQTMLKRILRYIKGTMHLGVQLAPVTTASVTAYSDADWAGCPNTHRSTSGYCIFLGDSPVSWSSKRQTTVSRSSAEAEYRAIANAVAECTWLCHLLAELRFDLSKATVVFCDNISAVYMSHNPVHHRRTKHIELDIHFVREKVALGQFRVHHVPSGRQLADIFTKGLPSLLFLDFRNNLTVASPASRLRGGVEQSQSSNGSNGHDRGQPPIATDVLSARATHPLQVFNDIALFNGKLYGLDHQDKLFVFDIDYDLNDEPKISSVNWTICYGDVRSHQDFAFKTWMMAAAGPCWSDLPPELLGIVLKCLPSLADRVRLRAVCHSWHSNAQLQPLPPPPPLLALLDGTFLSIPDGEIIELPVPDDACCYGSVDNWLFLVHGDGECLLMDPFSEDTLELPNLATGWYLRMQRGYHEFNPLICKLAVPSPLNSSPVPLVAMMHDEHSLSIFQPPVVTDTLQGREPLEPLLEVSFFGGKLYAVDCFNNLLNIELVEGLGHRTRISSPFICIIDACSHMSGPPEPLSSDERYVVFPYLVECGSKLLMVRRWICRLHPEPCRDYDHTGAFDVFEADLSAKPCRWRRVDDLGGHALFVGSRCSKSFLAGECSGVKENCIYFMSEFSGSRAVADALHDSGVYNMKNGVINPLLSETAAVPSNHVGPWRPTWLFPTQVM</sequence>
<name>A0AAQ3UVI3_PASNO</name>
<feature type="domain" description="Reverse transcriptase Ty1/copia-type" evidence="3">
    <location>
        <begin position="2"/>
        <end position="128"/>
    </location>
</feature>
<dbReference type="Pfam" id="PF07727">
    <property type="entry name" value="RVT_2"/>
    <property type="match status" value="1"/>
</dbReference>
<dbReference type="PANTHER" id="PTHR33110:SF138">
    <property type="entry name" value="DUF295 DOMAIN-CONTAINING PROTEIN"/>
    <property type="match status" value="1"/>
</dbReference>
<evidence type="ECO:0000313" key="5">
    <source>
        <dbReference type="EMBL" id="WVZ96962.1"/>
    </source>
</evidence>
<organism evidence="5 6">
    <name type="scientific">Paspalum notatum var. saurae</name>
    <dbReference type="NCBI Taxonomy" id="547442"/>
    <lineage>
        <taxon>Eukaryota</taxon>
        <taxon>Viridiplantae</taxon>
        <taxon>Streptophyta</taxon>
        <taxon>Embryophyta</taxon>
        <taxon>Tracheophyta</taxon>
        <taxon>Spermatophyta</taxon>
        <taxon>Magnoliopsida</taxon>
        <taxon>Liliopsida</taxon>
        <taxon>Poales</taxon>
        <taxon>Poaceae</taxon>
        <taxon>PACMAD clade</taxon>
        <taxon>Panicoideae</taxon>
        <taxon>Andropogonodae</taxon>
        <taxon>Paspaleae</taxon>
        <taxon>Paspalinae</taxon>
        <taxon>Paspalum</taxon>
    </lineage>
</organism>
<evidence type="ECO:0000313" key="6">
    <source>
        <dbReference type="Proteomes" id="UP001341281"/>
    </source>
</evidence>
<evidence type="ECO:0008006" key="7">
    <source>
        <dbReference type="Google" id="ProtNLM"/>
    </source>
</evidence>
<evidence type="ECO:0000256" key="1">
    <source>
        <dbReference type="SAM" id="MobiDB-lite"/>
    </source>
</evidence>
<dbReference type="Proteomes" id="UP001341281">
    <property type="component" value="Chromosome 10"/>
</dbReference>